<evidence type="ECO:0000313" key="1">
    <source>
        <dbReference type="EMBL" id="VAW76897.1"/>
    </source>
</evidence>
<protein>
    <submittedName>
        <fullName evidence="1">Uncharacterized protein</fullName>
    </submittedName>
</protein>
<name>A0A3B0YMT4_9ZZZZ</name>
<sequence length="377" mass="41362">MRSPYSLASAHTQRGAALLLFVIFLVMAATYTLLKKVNQTPDETSRDRYTMQQLNTARAALLGYALHGLDPINNTMRPGQLPCPDYTLNGISDPCQININGNVKPGRLPWYSLGLARLRDADNEPLWYVPAIEFNGSQAINSDSNNTRLRMDGKPEPLVALVLAPGAPLDNQSRPSGTAAQVDPARYFEDVNALGDAVYATLPATGTTPFNDHLLAIRLDRFMPKLERRVLNEVAGILGNGPFPNPASIGKTACSDKNTEGLVPLLIVPDPLLTCNIQTLPTFPTWFRDDWQALIWYVMDPSENLSVRRADDTITTDLQTLLFSPGKPLAANNQLPRSNLPTVFDLLDDDENTNGGPLYQDPVNSLTDNDQLLIVSP</sequence>
<organism evidence="1">
    <name type="scientific">hydrothermal vent metagenome</name>
    <dbReference type="NCBI Taxonomy" id="652676"/>
    <lineage>
        <taxon>unclassified sequences</taxon>
        <taxon>metagenomes</taxon>
        <taxon>ecological metagenomes</taxon>
    </lineage>
</organism>
<dbReference type="EMBL" id="UOFM01000199">
    <property type="protein sequence ID" value="VAW76897.1"/>
    <property type="molecule type" value="Genomic_DNA"/>
</dbReference>
<accession>A0A3B0YMT4</accession>
<dbReference type="AlphaFoldDB" id="A0A3B0YMT4"/>
<gene>
    <name evidence="1" type="ORF">MNBD_GAMMA14-1823</name>
</gene>
<reference evidence="1" key="1">
    <citation type="submission" date="2018-06" db="EMBL/GenBank/DDBJ databases">
        <authorList>
            <person name="Zhirakovskaya E."/>
        </authorList>
    </citation>
    <scope>NUCLEOTIDE SEQUENCE</scope>
</reference>
<proteinExistence type="predicted"/>